<dbReference type="PANTHER" id="PTHR12138">
    <property type="entry name" value="PRIMATE-EXPANDED PROTEIN FAMILY"/>
    <property type="match status" value="1"/>
</dbReference>
<dbReference type="PRINTS" id="PR02045">
    <property type="entry name" value="F138DOMAIN"/>
</dbReference>
<organism evidence="2 3">
    <name type="scientific">Macaca mulatta</name>
    <name type="common">Rhesus macaque</name>
    <dbReference type="NCBI Taxonomy" id="9544"/>
    <lineage>
        <taxon>Eukaryota</taxon>
        <taxon>Metazoa</taxon>
        <taxon>Chordata</taxon>
        <taxon>Craniata</taxon>
        <taxon>Vertebrata</taxon>
        <taxon>Euteleostomi</taxon>
        <taxon>Mammalia</taxon>
        <taxon>Eutheria</taxon>
        <taxon>Euarchontoglires</taxon>
        <taxon>Primates</taxon>
        <taxon>Haplorrhini</taxon>
        <taxon>Catarrhini</taxon>
        <taxon>Cercopithecidae</taxon>
        <taxon>Cercopithecinae</taxon>
        <taxon>Macaca</taxon>
    </lineage>
</organism>
<sequence>DGVLLCCPAWSSVAQSQLTATSASRVPVFLLPQPPKYLGLQTESRCLARLECSYTILAHSKLHLPGSSDSPASASRVDGTTGTRHHARLIFVFLVEMRFHHVGQDGLDLLTSGDPPASASQSAGITGVSHHTRPTPSKVLYF</sequence>
<reference evidence="2" key="4">
    <citation type="submission" date="2025-09" db="UniProtKB">
        <authorList>
            <consortium name="Ensembl"/>
        </authorList>
    </citation>
    <scope>IDENTIFICATION</scope>
    <source>
        <strain evidence="2">17573</strain>
    </source>
</reference>
<keyword evidence="3" id="KW-1185">Reference proteome</keyword>
<accession>A0A5F8AFW3</accession>
<proteinExistence type="predicted"/>
<name>A0A5F8AFW3_MACMU</name>
<evidence type="ECO:0000256" key="1">
    <source>
        <dbReference type="SAM" id="MobiDB-lite"/>
    </source>
</evidence>
<dbReference type="Ensembl" id="ENSMMUT00000085728.1">
    <property type="protein sequence ID" value="ENSMMUP00000075825.1"/>
    <property type="gene ID" value="ENSMMUG00000063871.1"/>
</dbReference>
<dbReference type="Proteomes" id="UP000006718">
    <property type="component" value="Chromosome 10"/>
</dbReference>
<dbReference type="Bgee" id="ENSMMUG00000063871">
    <property type="expression patterns" value="Expressed in primary visual cortex and 9 other cell types or tissues"/>
</dbReference>
<reference evidence="3" key="1">
    <citation type="journal article" date="2007" name="Science">
        <title>Evolutionary and biomedical insights from the rhesus macaque genome.</title>
        <authorList>
            <person name="Gibbs R.A."/>
            <person name="Rogers J."/>
            <person name="Katze M.G."/>
            <person name="Bumgarner R."/>
            <person name="Weinstock G.M."/>
            <person name="Mardis E.R."/>
            <person name="Remington K.A."/>
            <person name="Strausberg R.L."/>
            <person name="Venter J.C."/>
            <person name="Wilson R.K."/>
            <person name="Batzer M.A."/>
            <person name="Bustamante C.D."/>
            <person name="Eichler E.E."/>
            <person name="Hahn M.W."/>
            <person name="Hardison R.C."/>
            <person name="Makova K.D."/>
            <person name="Miller W."/>
            <person name="Milosavljevic A."/>
            <person name="Palermo R.E."/>
            <person name="Siepel A."/>
            <person name="Sikela J.M."/>
            <person name="Attaway T."/>
            <person name="Bell S."/>
            <person name="Bernard K.E."/>
            <person name="Buhay C.J."/>
            <person name="Chandrabose M.N."/>
            <person name="Dao M."/>
            <person name="Davis C."/>
            <person name="Delehaunty K.D."/>
            <person name="Ding Y."/>
            <person name="Dinh H.H."/>
            <person name="Dugan-Rocha S."/>
            <person name="Fulton L.A."/>
            <person name="Gabisi R.A."/>
            <person name="Garner T.T."/>
            <person name="Godfrey J."/>
            <person name="Hawes A.C."/>
            <person name="Hernandez J."/>
            <person name="Hines S."/>
            <person name="Holder M."/>
            <person name="Hume J."/>
            <person name="Jhangiani S.N."/>
            <person name="Joshi V."/>
            <person name="Khan Z.M."/>
            <person name="Kirkness E.F."/>
            <person name="Cree A."/>
            <person name="Fowler R.G."/>
            <person name="Lee S."/>
            <person name="Lewis L.R."/>
            <person name="Li Z."/>
            <person name="Liu Y.-S."/>
            <person name="Moore S.M."/>
            <person name="Muzny D."/>
            <person name="Nazareth L.V."/>
            <person name="Ngo D.N."/>
            <person name="Okwuonu G.O."/>
            <person name="Pai G."/>
            <person name="Parker D."/>
            <person name="Paul H.A."/>
            <person name="Pfannkoch C."/>
            <person name="Pohl C.S."/>
            <person name="Rogers Y.-H.C."/>
            <person name="Ruiz S.J."/>
            <person name="Sabo A."/>
            <person name="Santibanez J."/>
            <person name="Schneider B.W."/>
            <person name="Smith S.M."/>
            <person name="Sodergren E."/>
            <person name="Svatek A.F."/>
            <person name="Utterback T.R."/>
            <person name="Vattathil S."/>
            <person name="Warren W."/>
            <person name="White C.S."/>
            <person name="Chinwalla A.T."/>
            <person name="Feng Y."/>
            <person name="Halpern A.L."/>
            <person name="Hillier L.W."/>
            <person name="Huang X."/>
            <person name="Minx P."/>
            <person name="Nelson J.O."/>
            <person name="Pepin K.H."/>
            <person name="Qin X."/>
            <person name="Sutton G.G."/>
            <person name="Venter E."/>
            <person name="Walenz B.P."/>
            <person name="Wallis J.W."/>
            <person name="Worley K.C."/>
            <person name="Yang S.-P."/>
            <person name="Jones S.M."/>
            <person name="Marra M.A."/>
            <person name="Rocchi M."/>
            <person name="Schein J.E."/>
            <person name="Baertsch R."/>
            <person name="Clarke L."/>
            <person name="Csuros M."/>
            <person name="Glasscock J."/>
            <person name="Harris R.A."/>
            <person name="Havlak P."/>
            <person name="Jackson A.R."/>
            <person name="Jiang H."/>
            <person name="Liu Y."/>
            <person name="Messina D.N."/>
            <person name="Shen Y."/>
            <person name="Song H.X.-Z."/>
            <person name="Wylie T."/>
            <person name="Zhang L."/>
            <person name="Birney E."/>
            <person name="Han K."/>
            <person name="Konkel M.K."/>
            <person name="Lee J."/>
            <person name="Smit A.F.A."/>
            <person name="Ullmer B."/>
            <person name="Wang H."/>
            <person name="Xing J."/>
            <person name="Burhans R."/>
            <person name="Cheng Z."/>
            <person name="Karro J.E."/>
            <person name="Ma J."/>
            <person name="Raney B."/>
            <person name="She X."/>
            <person name="Cox M.J."/>
            <person name="Demuth J.P."/>
            <person name="Dumas L.J."/>
            <person name="Han S.-G."/>
            <person name="Hopkins J."/>
            <person name="Karimpour-Fard A."/>
            <person name="Kim Y.H."/>
            <person name="Pollack J.R."/>
            <person name="Vinar T."/>
            <person name="Addo-Quaye C."/>
            <person name="Degenhardt J."/>
            <person name="Denby A."/>
            <person name="Hubisz M.J."/>
            <person name="Indap A."/>
            <person name="Kosiol C."/>
            <person name="Lahn B.T."/>
            <person name="Lawson H.A."/>
            <person name="Marklein A."/>
            <person name="Nielsen R."/>
            <person name="Vallender E.J."/>
            <person name="Clark A.G."/>
            <person name="Ferguson B."/>
            <person name="Hernandez R.D."/>
            <person name="Hirani K."/>
            <person name="Kehrer-Sawatzki H."/>
            <person name="Kolb J."/>
            <person name="Patil S."/>
            <person name="Pu L.-L."/>
            <person name="Ren Y."/>
            <person name="Smith D.G."/>
            <person name="Wheeler D.A."/>
            <person name="Schenck I."/>
            <person name="Ball E.V."/>
            <person name="Chen R."/>
            <person name="Cooper D.N."/>
            <person name="Giardine B."/>
            <person name="Hsu F."/>
            <person name="Kent W.J."/>
            <person name="Lesk A."/>
            <person name="Nelson D.L."/>
            <person name="O'brien W.E."/>
            <person name="Pruefer K."/>
            <person name="Stenson P.D."/>
            <person name="Wallace J.C."/>
            <person name="Ke H."/>
            <person name="Liu X.-M."/>
            <person name="Wang P."/>
            <person name="Xiang A.P."/>
            <person name="Yang F."/>
            <person name="Barber G.P."/>
            <person name="Haussler D."/>
            <person name="Karolchik D."/>
            <person name="Kern A.D."/>
            <person name="Kuhn R.M."/>
            <person name="Smith K.E."/>
            <person name="Zwieg A.S."/>
        </authorList>
    </citation>
    <scope>NUCLEOTIDE SEQUENCE [LARGE SCALE GENOMIC DNA]</scope>
    <source>
        <strain evidence="3">17573</strain>
    </source>
</reference>
<dbReference type="AlphaFoldDB" id="A0A5F8AFW3"/>
<reference evidence="2" key="2">
    <citation type="submission" date="2019-01" db="EMBL/GenBank/DDBJ databases">
        <authorList>
            <person name="Graves T."/>
            <person name="Eichler E.E."/>
            <person name="Wilson R.K."/>
        </authorList>
    </citation>
    <scope>NUCLEOTIDE SEQUENCE [LARGE SCALE GENOMIC DNA]</scope>
    <source>
        <strain evidence="2">17573</strain>
    </source>
</reference>
<dbReference type="VEuPathDB" id="HostDB:ENSMMUG00000063871"/>
<dbReference type="GeneTree" id="ENSGT01120000271815"/>
<protein>
    <submittedName>
        <fullName evidence="2">Uncharacterized protein</fullName>
    </submittedName>
</protein>
<evidence type="ECO:0000313" key="3">
    <source>
        <dbReference type="Proteomes" id="UP000006718"/>
    </source>
</evidence>
<reference evidence="2" key="3">
    <citation type="submission" date="2025-08" db="UniProtKB">
        <authorList>
            <consortium name="Ensembl"/>
        </authorList>
    </citation>
    <scope>IDENTIFICATION</scope>
    <source>
        <strain evidence="2">17573</strain>
    </source>
</reference>
<evidence type="ECO:0000313" key="2">
    <source>
        <dbReference type="Ensembl" id="ENSMMUP00000075825.1"/>
    </source>
</evidence>
<dbReference type="PANTHER" id="PTHR12138:SF152">
    <property type="entry name" value="C2H2-TYPE DOMAIN-CONTAINING PROTEIN"/>
    <property type="match status" value="1"/>
</dbReference>
<dbReference type="InParanoid" id="A0A5F8AFW3"/>
<feature type="region of interest" description="Disordered" evidence="1">
    <location>
        <begin position="113"/>
        <end position="136"/>
    </location>
</feature>